<evidence type="ECO:0000313" key="3">
    <source>
        <dbReference type="Proteomes" id="UP000679725"/>
    </source>
</evidence>
<feature type="transmembrane region" description="Helical" evidence="1">
    <location>
        <begin position="21"/>
        <end position="39"/>
    </location>
</feature>
<proteinExistence type="predicted"/>
<name>A0ABN7RF78_9BACT</name>
<accession>A0ABN7RF78</accession>
<keyword evidence="3" id="KW-1185">Reference proteome</keyword>
<evidence type="ECO:0000256" key="1">
    <source>
        <dbReference type="SAM" id="Phobius"/>
    </source>
</evidence>
<keyword evidence="1" id="KW-0812">Transmembrane</keyword>
<gene>
    <name evidence="2" type="ORF">DYBT9623_05475</name>
</gene>
<evidence type="ECO:0008006" key="4">
    <source>
        <dbReference type="Google" id="ProtNLM"/>
    </source>
</evidence>
<organism evidence="2 3">
    <name type="scientific">Dyadobacter linearis</name>
    <dbReference type="NCBI Taxonomy" id="2823330"/>
    <lineage>
        <taxon>Bacteria</taxon>
        <taxon>Pseudomonadati</taxon>
        <taxon>Bacteroidota</taxon>
        <taxon>Cytophagia</taxon>
        <taxon>Cytophagales</taxon>
        <taxon>Spirosomataceae</taxon>
        <taxon>Dyadobacter</taxon>
    </lineage>
</organism>
<dbReference type="EMBL" id="CAJRAU010000014">
    <property type="protein sequence ID" value="CAG5074787.1"/>
    <property type="molecule type" value="Genomic_DNA"/>
</dbReference>
<protein>
    <recommendedName>
        <fullName evidence="4">SMODS-associating 2TM beta-strand rich effector domain-containing protein</fullName>
    </recommendedName>
</protein>
<keyword evidence="1" id="KW-0472">Membrane</keyword>
<reference evidence="2 3" key="1">
    <citation type="submission" date="2021-04" db="EMBL/GenBank/DDBJ databases">
        <authorList>
            <person name="Rodrigo-Torres L."/>
            <person name="Arahal R. D."/>
            <person name="Lucena T."/>
        </authorList>
    </citation>
    <scope>NUCLEOTIDE SEQUENCE [LARGE SCALE GENOMIC DNA]</scope>
    <source>
        <strain evidence="2 3">CECT 9623</strain>
    </source>
</reference>
<comment type="caution">
    <text evidence="2">The sequence shown here is derived from an EMBL/GenBank/DDBJ whole genome shotgun (WGS) entry which is preliminary data.</text>
</comment>
<evidence type="ECO:0000313" key="2">
    <source>
        <dbReference type="EMBL" id="CAG5074787.1"/>
    </source>
</evidence>
<dbReference type="RefSeq" id="WP_215236696.1">
    <property type="nucleotide sequence ID" value="NZ_CAJRAU010000014.1"/>
</dbReference>
<dbReference type="Proteomes" id="UP000679725">
    <property type="component" value="Unassembled WGS sequence"/>
</dbReference>
<sequence>MVSIEMVCLFEGFWENFWPNFYSNIVSGIILTYVITLVIQRLNNPKLDIVLEISTGTQNHRILNFYCINTGKTGLMPNEMQWHLYFDTAFEFLNISEVDWIGFYYKGREHYQLRGTNGLPCLPGSSSLLASFNVKLNTDTFPYDQIDDAPFYYSLTTIKGEKGKGYIFKTGEEKEFIHTPLTTSKKVFRITTINI</sequence>
<keyword evidence="1" id="KW-1133">Transmembrane helix</keyword>